<name>A0A8K0A808_BRALA</name>
<feature type="region of interest" description="Disordered" evidence="1">
    <location>
        <begin position="1332"/>
        <end position="1385"/>
    </location>
</feature>
<feature type="compositionally biased region" description="Polar residues" evidence="1">
    <location>
        <begin position="911"/>
        <end position="927"/>
    </location>
</feature>
<feature type="compositionally biased region" description="Basic and acidic residues" evidence="1">
    <location>
        <begin position="262"/>
        <end position="272"/>
    </location>
</feature>
<feature type="compositionally biased region" description="Basic residues" evidence="1">
    <location>
        <begin position="1538"/>
        <end position="1548"/>
    </location>
</feature>
<feature type="compositionally biased region" description="Polar residues" evidence="1">
    <location>
        <begin position="1647"/>
        <end position="1674"/>
    </location>
</feature>
<feature type="region of interest" description="Disordered" evidence="1">
    <location>
        <begin position="262"/>
        <end position="290"/>
    </location>
</feature>
<reference evidence="3" key="1">
    <citation type="submission" date="2022-01" db="EMBL/GenBank/DDBJ databases">
        <authorList>
            <person name="Braso-Vives M."/>
        </authorList>
    </citation>
    <scope>NUCLEOTIDE SEQUENCE</scope>
</reference>
<feature type="region of interest" description="Disordered" evidence="1">
    <location>
        <begin position="1212"/>
        <end position="1274"/>
    </location>
</feature>
<feature type="compositionally biased region" description="Basic and acidic residues" evidence="1">
    <location>
        <begin position="1212"/>
        <end position="1227"/>
    </location>
</feature>
<dbReference type="OrthoDB" id="5967284at2759"/>
<feature type="region of interest" description="Disordered" evidence="1">
    <location>
        <begin position="1628"/>
        <end position="1762"/>
    </location>
</feature>
<feature type="compositionally biased region" description="Polar residues" evidence="1">
    <location>
        <begin position="1785"/>
        <end position="1794"/>
    </location>
</feature>
<feature type="region of interest" description="Disordered" evidence="1">
    <location>
        <begin position="1538"/>
        <end position="1576"/>
    </location>
</feature>
<feature type="compositionally biased region" description="Polar residues" evidence="1">
    <location>
        <begin position="273"/>
        <end position="287"/>
    </location>
</feature>
<feature type="compositionally biased region" description="Polar residues" evidence="1">
    <location>
        <begin position="1809"/>
        <end position="1821"/>
    </location>
</feature>
<dbReference type="PANTHER" id="PTHR40240:SF1">
    <property type="entry name" value="PLEXUS, ISOFORM A"/>
    <property type="match status" value="1"/>
</dbReference>
<proteinExistence type="predicted"/>
<feature type="region of interest" description="Disordered" evidence="1">
    <location>
        <begin position="193"/>
        <end position="224"/>
    </location>
</feature>
<evidence type="ECO:0000256" key="1">
    <source>
        <dbReference type="SAM" id="MobiDB-lite"/>
    </source>
</evidence>
<evidence type="ECO:0000259" key="2">
    <source>
        <dbReference type="Pfam" id="PF12540"/>
    </source>
</evidence>
<dbReference type="Proteomes" id="UP000838412">
    <property type="component" value="Chromosome 7"/>
</dbReference>
<feature type="compositionally biased region" description="Polar residues" evidence="1">
    <location>
        <begin position="1335"/>
        <end position="1345"/>
    </location>
</feature>
<feature type="compositionally biased region" description="Pro residues" evidence="1">
    <location>
        <begin position="818"/>
        <end position="832"/>
    </location>
</feature>
<feature type="domain" description="Genetic suppressor element-like" evidence="2">
    <location>
        <begin position="1461"/>
        <end position="1598"/>
    </location>
</feature>
<feature type="region of interest" description="Disordered" evidence="1">
    <location>
        <begin position="687"/>
        <end position="959"/>
    </location>
</feature>
<feature type="compositionally biased region" description="Polar residues" evidence="1">
    <location>
        <begin position="770"/>
        <end position="780"/>
    </location>
</feature>
<evidence type="ECO:0000313" key="3">
    <source>
        <dbReference type="EMBL" id="CAH1270359.1"/>
    </source>
</evidence>
<feature type="compositionally biased region" description="Polar residues" evidence="1">
    <location>
        <begin position="385"/>
        <end position="401"/>
    </location>
</feature>
<feature type="compositionally biased region" description="Basic and acidic residues" evidence="1">
    <location>
        <begin position="873"/>
        <end position="889"/>
    </location>
</feature>
<dbReference type="Pfam" id="PF12540">
    <property type="entry name" value="DUF3736"/>
    <property type="match status" value="1"/>
</dbReference>
<feature type="compositionally biased region" description="Basic and acidic residues" evidence="1">
    <location>
        <begin position="1124"/>
        <end position="1149"/>
    </location>
</feature>
<feature type="compositionally biased region" description="Basic and acidic residues" evidence="1">
    <location>
        <begin position="1371"/>
        <end position="1385"/>
    </location>
</feature>
<feature type="region of interest" description="Disordered" evidence="1">
    <location>
        <begin position="1054"/>
        <end position="1165"/>
    </location>
</feature>
<dbReference type="InterPro" id="IPR022207">
    <property type="entry name" value="GSE-like"/>
</dbReference>
<protein>
    <submittedName>
        <fullName evidence="3">GSE1 protein</fullName>
    </submittedName>
</protein>
<sequence>MMAGAPHTAGEAAATSGLAAADPSQHGSVCFVCGSGGASYELRSRPGAGDTAVPYFPFLEYHEPPPGGRSLAPDGSADVCFVCCSFLSEQWNSFERMRTPLAKRLYWLKRPPGCGYRSGHDVCHDAQLRFQQEELLKLNGQDAADVGGDDFEWPGYAAANSDDARNRETTNEGTSTLRLCYVCGNKKDRRHLLSAHTRPQHNPKSPFYPCLTRHAPPPGAGQADQDGTVMICEGCEKFLFRQWQAFQRNNIPVMERQYQLRSEPDVSRKAMSSDHNTIPQDRNSQSQEEGDGMMRCFTCGVTQPFNSGRFIYSRKHSEGGAYFPFLEELTPPKGTMPLTVHGVTRVCHGCRKSLDRQWKSFEVSATPESQRVYKMHKESPGKLLSSPSTHSWPPQKSTASKPQGCYLCGSILPLSGGNVVNSKPPSEDEDDQNVKYFPFLTDYPQASNARQLRHDGTARVCDTCHSWLDQQWHILQIRGVPPNQIGGFISNFMVLPSTSSSSRGETDTATRLSPVAAADKKETLEEARKKCFICGKSISTGGKETVYTYPRTRDGLSDRGPFFPFLATCNPAPGADPVRSNGSVTTCQFCHHNLLQQWDDYEDSPSSPGQSNRWLRPYHTRDFVCYWCGELHPFAVAKEVSVKHFPFLTDRPRPKGSLALEGGSSVLVCPGCHELMKSVDRSAETDFTPSSVIRGPSIDEHKKLQLSSRRKAEPVIVIDGSDSETESARSSGSRGTVAPTHVSSPGSQSGGGASDTGLKPPPLTMVATPTHPTSSVSPLHQRSLGGAPSVTAGSSSHNGGASSFAAALRKLAKQATDPPAPGLVPEHVPSPPRVGTHSPAAAKPPSRQGSSSLTGHQSSSPRLGTALSYSSTGERRKSSERPPSRERSSHSSKSSDSNHLPTVKTEKVTPGPSTGQQRATPASQSSDLGVPHSRPIPHHLGLEEMSNHTSSSPRGFQPYRPEDIRHAMPIPFGFDMASAPTYHSTPYHPALFAGAPFPHPAFRLEDHYEQYRLAGLRAPFMPVPPPHSAFLPGPPPPGLPISMHGLRYPPHEMIAPYLHGSPRHPAVGSDRSAAEQESRERSQNNHDQDHQDKDKDRERHDRNRDKERPQEEPKNLSVAANGVAEKDTKDVILVKDRERSRTESRDKQSPRMSHFPGLHSVQNGDISSTRLHDMSSPTPGQLSNGDRSRALVQMEFQHQQYMKRLNQEERWQSRQRQMREEKAERQQEVSSYRQQILQQQQGPLRSSPVLKHGPSHVNREMTPNNHSEERNHSERIESKEAIHLPPNSHPPPLVPPQNVHSFTREEPWKFHLAHAKHPLDNLRAVSEVRIPTTPPSTVSAHSNQYDYDRHPPARTSPANHDKPHSAGPHIGRTDKSPRPRGGERTFRNHFERFNHEQSLLINGHLDRVAETFLDQSSQYAYDHRRLSELAYSINASKALSVPFTEYFLGIQRTNRADSEDDRHVVSKLDMEESKIREARMRGTYRSDCDSDSDCDVEAQRAKLQKIASGPALQLDESPKKLYFLETFGLTTQKRKCAVHEEKKRKRRRMLMERSPSPSRSDHELENEPCSPLTTSYTAEDMVQEEDLEDKKSFLAEMGLGFMRTEHRKEKQRDQQIVDAFKSGKLRSLLAAPSTNNHKVPSLESKRPASNTGATSKDSTNAKPTDTETPSTQRLPPSPVQQPPTHNNHSQPPSPFSNHRQPLQPIHPQVKVSTSPVPPTTQQAPPPAHDRQPSAYRPQEVQNNVKKRSQEGQSGRKQENHQSFAQRFHQSVLQSTQEALAHKQVHSTPVSQQPEKTVGAPPESWHRQAPATSTNVPPSLLQQPIERDDGSGNGSGRMNWPGVAVIMDAYQRYSQEQELEREVLQGQFTHLQTTHGSLNSTAETLSLRMSDLIRTKQQLDEERDHIQGAIDNLKLFFKRVF</sequence>
<dbReference type="PANTHER" id="PTHR40240">
    <property type="entry name" value="PLEXUS, ISOFORM A"/>
    <property type="match status" value="1"/>
</dbReference>
<feature type="region of interest" description="Disordered" evidence="1">
    <location>
        <begin position="1775"/>
        <end position="1835"/>
    </location>
</feature>
<feature type="region of interest" description="Disordered" evidence="1">
    <location>
        <begin position="372"/>
        <end position="401"/>
    </location>
</feature>
<gene>
    <name evidence="3" type="primary">GSE1</name>
    <name evidence="3" type="ORF">BLAG_LOCUS22671</name>
</gene>
<feature type="compositionally biased region" description="Low complexity" evidence="1">
    <location>
        <begin position="792"/>
        <end position="807"/>
    </location>
</feature>
<feature type="compositionally biased region" description="Low complexity" evidence="1">
    <location>
        <begin position="848"/>
        <end position="860"/>
    </location>
</feature>
<feature type="compositionally biased region" description="Basic and acidic residues" evidence="1">
    <location>
        <begin position="1747"/>
        <end position="1759"/>
    </location>
</feature>
<evidence type="ECO:0000313" key="4">
    <source>
        <dbReference type="Proteomes" id="UP000838412"/>
    </source>
</evidence>
<dbReference type="EMBL" id="OV696692">
    <property type="protein sequence ID" value="CAH1270359.1"/>
    <property type="molecule type" value="Genomic_DNA"/>
</dbReference>
<feature type="compositionally biased region" description="Polar residues" evidence="1">
    <location>
        <begin position="1682"/>
        <end position="1700"/>
    </location>
</feature>
<accession>A0A8K0A808</accession>
<feature type="compositionally biased region" description="Basic and acidic residues" evidence="1">
    <location>
        <begin position="1072"/>
        <end position="1114"/>
    </location>
</feature>
<keyword evidence="4" id="KW-1185">Reference proteome</keyword>
<feature type="compositionally biased region" description="Pro residues" evidence="1">
    <location>
        <begin position="1715"/>
        <end position="1726"/>
    </location>
</feature>
<organism evidence="3 4">
    <name type="scientific">Branchiostoma lanceolatum</name>
    <name type="common">Common lancelet</name>
    <name type="synonym">Amphioxus lanceolatum</name>
    <dbReference type="NCBI Taxonomy" id="7740"/>
    <lineage>
        <taxon>Eukaryota</taxon>
        <taxon>Metazoa</taxon>
        <taxon>Chordata</taxon>
        <taxon>Cephalochordata</taxon>
        <taxon>Leptocardii</taxon>
        <taxon>Amphioxiformes</taxon>
        <taxon>Branchiostomatidae</taxon>
        <taxon>Branchiostoma</taxon>
    </lineage>
</organism>